<sequence length="214" mass="24529">MESKNPCVVPVVLVLKKDRYKHPIRHLDDLLDKLYGACIFSKFDLRNGEEWKIVFKTKFGLYEWLVMPFVLTNALCTLMRLMNHVLRSLIGCCVVVYFNNILIYSTCLNDYVLKLLTDESLIKGVLSGPIENEGHPKLADTYVCERCAKFPWHFQISITLSSWNVMHLGVGVVLLQEGHPIAFFSEKLKGAQLSYSTFDKKLYVLVRASQVGQH</sequence>
<organism evidence="9 10">
    <name type="scientific">Mucuna pruriens</name>
    <name type="common">Velvet bean</name>
    <name type="synonym">Dolichos pruriens</name>
    <dbReference type="NCBI Taxonomy" id="157652"/>
    <lineage>
        <taxon>Eukaryota</taxon>
        <taxon>Viridiplantae</taxon>
        <taxon>Streptophyta</taxon>
        <taxon>Embryophyta</taxon>
        <taxon>Tracheophyta</taxon>
        <taxon>Spermatophyta</taxon>
        <taxon>Magnoliopsida</taxon>
        <taxon>eudicotyledons</taxon>
        <taxon>Gunneridae</taxon>
        <taxon>Pentapetalae</taxon>
        <taxon>rosids</taxon>
        <taxon>fabids</taxon>
        <taxon>Fabales</taxon>
        <taxon>Fabaceae</taxon>
        <taxon>Papilionoideae</taxon>
        <taxon>50 kb inversion clade</taxon>
        <taxon>NPAAA clade</taxon>
        <taxon>indigoferoid/millettioid clade</taxon>
        <taxon>Phaseoleae</taxon>
        <taxon>Mucuna</taxon>
    </lineage>
</organism>
<keyword evidence="7" id="KW-0472">Membrane</keyword>
<gene>
    <name evidence="9" type="primary">pol</name>
    <name evidence="9" type="ORF">CR513_19043</name>
</gene>
<evidence type="ECO:0000313" key="9">
    <source>
        <dbReference type="EMBL" id="RDX98096.1"/>
    </source>
</evidence>
<reference evidence="9" key="1">
    <citation type="submission" date="2018-05" db="EMBL/GenBank/DDBJ databases">
        <title>Draft genome of Mucuna pruriens seed.</title>
        <authorList>
            <person name="Nnadi N.E."/>
            <person name="Vos R."/>
            <person name="Hasami M.H."/>
            <person name="Devisetty U.K."/>
            <person name="Aguiy J.C."/>
        </authorList>
    </citation>
    <scope>NUCLEOTIDE SEQUENCE [LARGE SCALE GENOMIC DNA]</scope>
    <source>
        <strain evidence="9">JCA_2017</strain>
    </source>
</reference>
<dbReference type="Proteomes" id="UP000257109">
    <property type="component" value="Unassembled WGS sequence"/>
</dbReference>
<keyword evidence="10" id="KW-1185">Reference proteome</keyword>
<proteinExistence type="predicted"/>
<dbReference type="InterPro" id="IPR043502">
    <property type="entry name" value="DNA/RNA_pol_sf"/>
</dbReference>
<evidence type="ECO:0000256" key="5">
    <source>
        <dbReference type="ARBA" id="ARBA00022801"/>
    </source>
</evidence>
<dbReference type="GO" id="GO:0016787">
    <property type="term" value="F:hydrolase activity"/>
    <property type="evidence" value="ECO:0007669"/>
    <property type="project" value="UniProtKB-KW"/>
</dbReference>
<keyword evidence="7" id="KW-0812">Transmembrane</keyword>
<evidence type="ECO:0000256" key="1">
    <source>
        <dbReference type="ARBA" id="ARBA00022679"/>
    </source>
</evidence>
<dbReference type="PANTHER" id="PTHR24559">
    <property type="entry name" value="TRANSPOSON TY3-I GAG-POL POLYPROTEIN"/>
    <property type="match status" value="1"/>
</dbReference>
<keyword evidence="5" id="KW-0378">Hydrolase</keyword>
<dbReference type="InterPro" id="IPR053134">
    <property type="entry name" value="RNA-dir_DNA_polymerase"/>
</dbReference>
<feature type="transmembrane region" description="Helical" evidence="7">
    <location>
        <begin position="61"/>
        <end position="82"/>
    </location>
</feature>
<feature type="non-terminal residue" evidence="9">
    <location>
        <position position="1"/>
    </location>
</feature>
<keyword evidence="2" id="KW-0548">Nucleotidyltransferase</keyword>
<dbReference type="InterPro" id="IPR043128">
    <property type="entry name" value="Rev_trsase/Diguanyl_cyclase"/>
</dbReference>
<dbReference type="EMBL" id="QJKJ01003510">
    <property type="protein sequence ID" value="RDX98096.1"/>
    <property type="molecule type" value="Genomic_DNA"/>
</dbReference>
<comment type="caution">
    <text evidence="9">The sequence shown here is derived from an EMBL/GenBank/DDBJ whole genome shotgun (WGS) entry which is preliminary data.</text>
</comment>
<dbReference type="Pfam" id="PF17917">
    <property type="entry name" value="RT_RNaseH"/>
    <property type="match status" value="1"/>
</dbReference>
<dbReference type="Gene3D" id="3.10.10.10">
    <property type="entry name" value="HIV Type 1 Reverse Transcriptase, subunit A, domain 1"/>
    <property type="match status" value="1"/>
</dbReference>
<dbReference type="InterPro" id="IPR041373">
    <property type="entry name" value="RT_RNaseH"/>
</dbReference>
<dbReference type="OrthoDB" id="1833471at2759"/>
<evidence type="ECO:0000256" key="6">
    <source>
        <dbReference type="ARBA" id="ARBA00022918"/>
    </source>
</evidence>
<keyword evidence="1" id="KW-0808">Transferase</keyword>
<feature type="domain" description="Reverse transcriptase RNase H-like" evidence="8">
    <location>
        <begin position="167"/>
        <end position="210"/>
    </location>
</feature>
<dbReference type="GO" id="GO:0003964">
    <property type="term" value="F:RNA-directed DNA polymerase activity"/>
    <property type="evidence" value="ECO:0007669"/>
    <property type="project" value="UniProtKB-KW"/>
</dbReference>
<evidence type="ECO:0000259" key="8">
    <source>
        <dbReference type="Pfam" id="PF17917"/>
    </source>
</evidence>
<dbReference type="Gene3D" id="3.30.70.270">
    <property type="match status" value="1"/>
</dbReference>
<evidence type="ECO:0000256" key="7">
    <source>
        <dbReference type="SAM" id="Phobius"/>
    </source>
</evidence>
<keyword evidence="6" id="KW-0695">RNA-directed DNA polymerase</keyword>
<accession>A0A371H5Y1</accession>
<dbReference type="PANTHER" id="PTHR24559:SF437">
    <property type="entry name" value="RNA-DIRECTED DNA POLYMERASE HOMOLOG"/>
    <property type="match status" value="1"/>
</dbReference>
<protein>
    <submittedName>
        <fullName evidence="9">Retrovirus-related Pol polyprotein from transposon 17.6</fullName>
    </submittedName>
</protein>
<keyword evidence="3" id="KW-0540">Nuclease</keyword>
<dbReference type="CDD" id="cd01647">
    <property type="entry name" value="RT_LTR"/>
    <property type="match status" value="1"/>
</dbReference>
<name>A0A371H5Y1_MUCPR</name>
<keyword evidence="4" id="KW-0255">Endonuclease</keyword>
<dbReference type="GO" id="GO:0004519">
    <property type="term" value="F:endonuclease activity"/>
    <property type="evidence" value="ECO:0007669"/>
    <property type="project" value="UniProtKB-KW"/>
</dbReference>
<evidence type="ECO:0000256" key="2">
    <source>
        <dbReference type="ARBA" id="ARBA00022695"/>
    </source>
</evidence>
<dbReference type="STRING" id="157652.A0A371H5Y1"/>
<feature type="transmembrane region" description="Helical" evidence="7">
    <location>
        <begin position="88"/>
        <end position="107"/>
    </location>
</feature>
<evidence type="ECO:0000256" key="4">
    <source>
        <dbReference type="ARBA" id="ARBA00022759"/>
    </source>
</evidence>
<evidence type="ECO:0000256" key="3">
    <source>
        <dbReference type="ARBA" id="ARBA00022722"/>
    </source>
</evidence>
<dbReference type="AlphaFoldDB" id="A0A371H5Y1"/>
<dbReference type="SUPFAM" id="SSF56672">
    <property type="entry name" value="DNA/RNA polymerases"/>
    <property type="match status" value="1"/>
</dbReference>
<keyword evidence="7" id="KW-1133">Transmembrane helix</keyword>
<evidence type="ECO:0000313" key="10">
    <source>
        <dbReference type="Proteomes" id="UP000257109"/>
    </source>
</evidence>